<evidence type="ECO:0000256" key="6">
    <source>
        <dbReference type="ARBA" id="ARBA00022989"/>
    </source>
</evidence>
<keyword evidence="6 8" id="KW-1133">Transmembrane helix</keyword>
<feature type="transmembrane region" description="Helical" evidence="8">
    <location>
        <begin position="67"/>
        <end position="94"/>
    </location>
</feature>
<evidence type="ECO:0000256" key="7">
    <source>
        <dbReference type="ARBA" id="ARBA00023136"/>
    </source>
</evidence>
<keyword evidence="4 8" id="KW-0812">Transmembrane</keyword>
<keyword evidence="11" id="KW-1185">Reference proteome</keyword>
<comment type="subcellular location">
    <subcellularLocation>
        <location evidence="1 8">Cell membrane</location>
        <topology evidence="1 8">Multi-pass membrane protein</topology>
    </subcellularLocation>
</comment>
<comment type="caution">
    <text evidence="10">The sequence shown here is derived from an EMBL/GenBank/DDBJ whole genome shotgun (WGS) entry which is preliminary data.</text>
</comment>
<feature type="transmembrane region" description="Helical" evidence="8">
    <location>
        <begin position="147"/>
        <end position="172"/>
    </location>
</feature>
<sequence>MNEVIEFLQENGSELLLKSWEHIYISYLAVLLGIIVAIPLGIVLSRVPKVAQWVIGTVSVLQTIPSLAILAFFIPILGIGTVPAIAALFIYSVLPILRNTYTSIKGVDRSLIEAGKGMGMTTWERTIGIELPLSASVIMAGIRVSSVYLIGWAALASFIGAGGLGDFIFSGLNLYEPAFIIAGAIPVTILALLTDLIFSRIEKMVTPKGLKSTEKTA</sequence>
<dbReference type="Gene3D" id="1.10.3720.10">
    <property type="entry name" value="MetI-like"/>
    <property type="match status" value="1"/>
</dbReference>
<proteinExistence type="inferred from homology"/>
<dbReference type="PANTHER" id="PTHR30177:SF28">
    <property type="entry name" value="CHOLINE TRANSPORT SYSTEM PERMEASE PROTEIN OPUBB"/>
    <property type="match status" value="1"/>
</dbReference>
<dbReference type="Pfam" id="PF00528">
    <property type="entry name" value="BPD_transp_1"/>
    <property type="match status" value="1"/>
</dbReference>
<evidence type="ECO:0000256" key="8">
    <source>
        <dbReference type="RuleBase" id="RU363032"/>
    </source>
</evidence>
<dbReference type="GO" id="GO:0031460">
    <property type="term" value="P:glycine betaine transport"/>
    <property type="evidence" value="ECO:0007669"/>
    <property type="project" value="TreeGrafter"/>
</dbReference>
<evidence type="ECO:0000256" key="2">
    <source>
        <dbReference type="ARBA" id="ARBA00007069"/>
    </source>
</evidence>
<dbReference type="RefSeq" id="WP_143848476.1">
    <property type="nucleotide sequence ID" value="NZ_VLXZ01000005.1"/>
</dbReference>
<dbReference type="SUPFAM" id="SSF161098">
    <property type="entry name" value="MetI-like"/>
    <property type="match status" value="1"/>
</dbReference>
<evidence type="ECO:0000259" key="9">
    <source>
        <dbReference type="PROSITE" id="PS50928"/>
    </source>
</evidence>
<keyword evidence="7 8" id="KW-0472">Membrane</keyword>
<name>A0A553ZYQ8_9BACI</name>
<dbReference type="InterPro" id="IPR000515">
    <property type="entry name" value="MetI-like"/>
</dbReference>
<organism evidence="10 11">
    <name type="scientific">Alkalicoccobacillus porphyridii</name>
    <dbReference type="NCBI Taxonomy" id="2597270"/>
    <lineage>
        <taxon>Bacteria</taxon>
        <taxon>Bacillati</taxon>
        <taxon>Bacillota</taxon>
        <taxon>Bacilli</taxon>
        <taxon>Bacillales</taxon>
        <taxon>Bacillaceae</taxon>
        <taxon>Alkalicoccobacillus</taxon>
    </lineage>
</organism>
<reference evidence="10 11" key="1">
    <citation type="submission" date="2019-07" db="EMBL/GenBank/DDBJ databases">
        <authorList>
            <person name="Park Y.J."/>
            <person name="Jeong S.E."/>
            <person name="Jung H.S."/>
        </authorList>
    </citation>
    <scope>NUCLEOTIDE SEQUENCE [LARGE SCALE GENOMIC DNA]</scope>
    <source>
        <strain evidence="11">P16(2019)</strain>
    </source>
</reference>
<evidence type="ECO:0000313" key="11">
    <source>
        <dbReference type="Proteomes" id="UP000318521"/>
    </source>
</evidence>
<dbReference type="InterPro" id="IPR035906">
    <property type="entry name" value="MetI-like_sf"/>
</dbReference>
<feature type="transmembrane region" description="Helical" evidence="8">
    <location>
        <begin position="24"/>
        <end position="47"/>
    </location>
</feature>
<evidence type="ECO:0000256" key="5">
    <source>
        <dbReference type="ARBA" id="ARBA00022970"/>
    </source>
</evidence>
<dbReference type="OrthoDB" id="9801163at2"/>
<evidence type="ECO:0000256" key="3">
    <source>
        <dbReference type="ARBA" id="ARBA00022448"/>
    </source>
</evidence>
<dbReference type="Proteomes" id="UP000318521">
    <property type="component" value="Unassembled WGS sequence"/>
</dbReference>
<dbReference type="CDD" id="cd06261">
    <property type="entry name" value="TM_PBP2"/>
    <property type="match status" value="1"/>
</dbReference>
<dbReference type="AlphaFoldDB" id="A0A553ZYQ8"/>
<dbReference type="InterPro" id="IPR051204">
    <property type="entry name" value="ABC_transp_perm/SBD"/>
</dbReference>
<dbReference type="EMBL" id="VLXZ01000005">
    <property type="protein sequence ID" value="TSB46581.1"/>
    <property type="molecule type" value="Genomic_DNA"/>
</dbReference>
<dbReference type="PROSITE" id="PS50928">
    <property type="entry name" value="ABC_TM1"/>
    <property type="match status" value="1"/>
</dbReference>
<dbReference type="GO" id="GO:0006865">
    <property type="term" value="P:amino acid transport"/>
    <property type="evidence" value="ECO:0007669"/>
    <property type="project" value="UniProtKB-KW"/>
</dbReference>
<evidence type="ECO:0000256" key="1">
    <source>
        <dbReference type="ARBA" id="ARBA00004651"/>
    </source>
</evidence>
<feature type="transmembrane region" description="Helical" evidence="8">
    <location>
        <begin position="178"/>
        <end position="198"/>
    </location>
</feature>
<dbReference type="FunFam" id="1.10.3720.10:FF:000001">
    <property type="entry name" value="Glycine betaine ABC transporter, permease"/>
    <property type="match status" value="1"/>
</dbReference>
<feature type="domain" description="ABC transmembrane type-1" evidence="9">
    <location>
        <begin position="19"/>
        <end position="198"/>
    </location>
</feature>
<evidence type="ECO:0000256" key="4">
    <source>
        <dbReference type="ARBA" id="ARBA00022692"/>
    </source>
</evidence>
<comment type="similarity">
    <text evidence="2">Belongs to the binding-protein-dependent transport system permease family. CysTW subfamily.</text>
</comment>
<dbReference type="GO" id="GO:0005886">
    <property type="term" value="C:plasma membrane"/>
    <property type="evidence" value="ECO:0007669"/>
    <property type="project" value="UniProtKB-SubCell"/>
</dbReference>
<dbReference type="GO" id="GO:0055085">
    <property type="term" value="P:transmembrane transport"/>
    <property type="evidence" value="ECO:0007669"/>
    <property type="project" value="InterPro"/>
</dbReference>
<dbReference type="PANTHER" id="PTHR30177">
    <property type="entry name" value="GLYCINE BETAINE/L-PROLINE TRANSPORT SYSTEM PERMEASE PROTEIN PROW"/>
    <property type="match status" value="1"/>
</dbReference>
<protein>
    <submittedName>
        <fullName evidence="10">ABC transporter permease</fullName>
    </submittedName>
</protein>
<keyword evidence="5" id="KW-0029">Amino-acid transport</keyword>
<evidence type="ECO:0000313" key="10">
    <source>
        <dbReference type="EMBL" id="TSB46581.1"/>
    </source>
</evidence>
<accession>A0A553ZYQ8</accession>
<gene>
    <name evidence="10" type="ORF">FN960_09480</name>
</gene>
<keyword evidence="3 8" id="KW-0813">Transport</keyword>